<comment type="caution">
    <text evidence="3">The sequence shown here is derived from an EMBL/GenBank/DDBJ whole genome shotgun (WGS) entry which is preliminary data.</text>
</comment>
<dbReference type="EMBL" id="BSPP01000004">
    <property type="protein sequence ID" value="GLS86215.1"/>
    <property type="molecule type" value="Genomic_DNA"/>
</dbReference>
<evidence type="ECO:0008006" key="5">
    <source>
        <dbReference type="Google" id="ProtNLM"/>
    </source>
</evidence>
<keyword evidence="4" id="KW-1185">Reference proteome</keyword>
<evidence type="ECO:0000313" key="4">
    <source>
        <dbReference type="Proteomes" id="UP001157355"/>
    </source>
</evidence>
<feature type="region of interest" description="Disordered" evidence="2">
    <location>
        <begin position="1"/>
        <end position="42"/>
    </location>
</feature>
<evidence type="ECO:0000256" key="2">
    <source>
        <dbReference type="SAM" id="MobiDB-lite"/>
    </source>
</evidence>
<proteinExistence type="predicted"/>
<dbReference type="Proteomes" id="UP001157355">
    <property type="component" value="Unassembled WGS sequence"/>
</dbReference>
<dbReference type="AlphaFoldDB" id="A0AA37U2D0"/>
<gene>
    <name evidence="3" type="ORF">GCM10010873_11890</name>
</gene>
<reference evidence="3 4" key="1">
    <citation type="journal article" date="2014" name="Int. J. Syst. Evol. Microbiol.">
        <title>Complete genome sequence of Corynebacterium casei LMG S-19264T (=DSM 44701T), isolated from a smear-ripened cheese.</title>
        <authorList>
            <consortium name="US DOE Joint Genome Institute (JGI-PGF)"/>
            <person name="Walter F."/>
            <person name="Albersmeier A."/>
            <person name="Kalinowski J."/>
            <person name="Ruckert C."/>
        </authorList>
    </citation>
    <scope>NUCLEOTIDE SEQUENCE [LARGE SCALE GENOMIC DNA]</scope>
    <source>
        <strain evidence="3 4">NBRC 111766</strain>
    </source>
</reference>
<feature type="coiled-coil region" evidence="1">
    <location>
        <begin position="155"/>
        <end position="189"/>
    </location>
</feature>
<sequence length="345" mass="34191">MADTDQPELEAAPVIAAQPGVTHASSLADAPQEAPSQSTPRKAGWFGPILGGVIAAAAGFGAAQYVPGGWPLQDTSALQTALTAQQAETESLKAQLAALAAKPTDGPDAGLDSRIAALEAAPASDLAPLQQQISALDQRLAAIEAMPASGSAPSAAALAAQKAAADAVLKQAEDTAAQIKADAEATAKAAEAHAALGRVQAALDSGSAYGSALPALGEVPAVLTENAETGVPTVAALQDAFPAAARAALEAALRANMGESWSDRAANFLRTQTGARSLTPREGSDPDAVLSRAEAALAAGDIAAALTEIAALPPEAQTALAEWQAMAQKRQAAVAAVAGLAAAMQ</sequence>
<dbReference type="RefSeq" id="WP_284324416.1">
    <property type="nucleotide sequence ID" value="NZ_BSPP01000004.1"/>
</dbReference>
<evidence type="ECO:0000256" key="1">
    <source>
        <dbReference type="SAM" id="Coils"/>
    </source>
</evidence>
<name>A0AA37U2D0_9RHOB</name>
<organism evidence="3 4">
    <name type="scientific">Cypionkella aquatica</name>
    <dbReference type="NCBI Taxonomy" id="1756042"/>
    <lineage>
        <taxon>Bacteria</taxon>
        <taxon>Pseudomonadati</taxon>
        <taxon>Pseudomonadota</taxon>
        <taxon>Alphaproteobacteria</taxon>
        <taxon>Rhodobacterales</taxon>
        <taxon>Paracoccaceae</taxon>
        <taxon>Cypionkella</taxon>
    </lineage>
</organism>
<evidence type="ECO:0000313" key="3">
    <source>
        <dbReference type="EMBL" id="GLS86215.1"/>
    </source>
</evidence>
<accession>A0AA37U2D0</accession>
<protein>
    <recommendedName>
        <fullName evidence="5">Inner membrane protein</fullName>
    </recommendedName>
</protein>
<keyword evidence="1" id="KW-0175">Coiled coil</keyword>